<dbReference type="EMBL" id="JYDJ01000090">
    <property type="protein sequence ID" value="KRX44727.1"/>
    <property type="molecule type" value="Genomic_DNA"/>
</dbReference>
<evidence type="ECO:0000313" key="1">
    <source>
        <dbReference type="EMBL" id="KRX44727.1"/>
    </source>
</evidence>
<dbReference type="Proteomes" id="UP000055048">
    <property type="component" value="Unassembled WGS sequence"/>
</dbReference>
<comment type="caution">
    <text evidence="1">The sequence shown here is derived from an EMBL/GenBank/DDBJ whole genome shotgun (WGS) entry which is preliminary data.</text>
</comment>
<protein>
    <submittedName>
        <fullName evidence="1">Uncharacterized protein</fullName>
    </submittedName>
</protein>
<name>A0A0V0U1F5_9BILA</name>
<dbReference type="AlphaFoldDB" id="A0A0V0U1F5"/>
<keyword evidence="2" id="KW-1185">Reference proteome</keyword>
<sequence length="135" mass="15401">MRHADALISNLCILNPFYPSEPDGEKRDVLEKLRTGKLLLYIALSTVSNIRINEAQILSQLDGSLSKSRCRRMRKTVNAEKFQFFVRCRAKLIPISGQLLQTNAIDIARKMGIKQWLAGIICASPYNIKILHDFR</sequence>
<evidence type="ECO:0000313" key="2">
    <source>
        <dbReference type="Proteomes" id="UP000055048"/>
    </source>
</evidence>
<gene>
    <name evidence="1" type="ORF">T05_6527</name>
</gene>
<organism evidence="1 2">
    <name type="scientific">Trichinella murrelli</name>
    <dbReference type="NCBI Taxonomy" id="144512"/>
    <lineage>
        <taxon>Eukaryota</taxon>
        <taxon>Metazoa</taxon>
        <taxon>Ecdysozoa</taxon>
        <taxon>Nematoda</taxon>
        <taxon>Enoplea</taxon>
        <taxon>Dorylaimia</taxon>
        <taxon>Trichinellida</taxon>
        <taxon>Trichinellidae</taxon>
        <taxon>Trichinella</taxon>
    </lineage>
</organism>
<dbReference type="OrthoDB" id="9909311at2759"/>
<reference evidence="1 2" key="1">
    <citation type="submission" date="2015-01" db="EMBL/GenBank/DDBJ databases">
        <title>Evolution of Trichinella species and genotypes.</title>
        <authorList>
            <person name="Korhonen P.K."/>
            <person name="Edoardo P."/>
            <person name="Giuseppe L.R."/>
            <person name="Gasser R.B."/>
        </authorList>
    </citation>
    <scope>NUCLEOTIDE SEQUENCE [LARGE SCALE GENOMIC DNA]</scope>
    <source>
        <strain evidence="1">ISS417</strain>
    </source>
</reference>
<proteinExistence type="predicted"/>
<accession>A0A0V0U1F5</accession>